<evidence type="ECO:0000313" key="3">
    <source>
        <dbReference type="EMBL" id="KAG9335686.1"/>
    </source>
</evidence>
<comment type="caution">
    <text evidence="3">The sequence shown here is derived from an EMBL/GenBank/DDBJ whole genome shotgun (WGS) entry which is preliminary data.</text>
</comment>
<keyword evidence="2" id="KW-0472">Membrane</keyword>
<feature type="compositionally biased region" description="Low complexity" evidence="1">
    <location>
        <begin position="86"/>
        <end position="107"/>
    </location>
</feature>
<feature type="transmembrane region" description="Helical" evidence="2">
    <location>
        <begin position="12"/>
        <end position="32"/>
    </location>
</feature>
<feature type="transmembrane region" description="Helical" evidence="2">
    <location>
        <begin position="186"/>
        <end position="205"/>
    </location>
</feature>
<keyword evidence="2" id="KW-1133">Transmembrane helix</keyword>
<name>A0A8T2N6W2_9TELE</name>
<feature type="region of interest" description="Disordered" evidence="1">
    <location>
        <begin position="84"/>
        <end position="111"/>
    </location>
</feature>
<keyword evidence="4" id="KW-1185">Reference proteome</keyword>
<dbReference type="EMBL" id="JAFBMS010000113">
    <property type="protein sequence ID" value="KAG9335686.1"/>
    <property type="molecule type" value="Genomic_DNA"/>
</dbReference>
<feature type="compositionally biased region" description="Polar residues" evidence="1">
    <location>
        <begin position="273"/>
        <end position="283"/>
    </location>
</feature>
<keyword evidence="2" id="KW-0812">Transmembrane</keyword>
<accession>A0A8T2N6W2</accession>
<reference evidence="3" key="1">
    <citation type="thesis" date="2021" institute="BYU ScholarsArchive" country="Provo, UT, USA">
        <title>Applications of and Algorithms for Genome Assembly and Genomic Analyses with an Emphasis on Marine Teleosts.</title>
        <authorList>
            <person name="Pickett B.D."/>
        </authorList>
    </citation>
    <scope>NUCLEOTIDE SEQUENCE</scope>
    <source>
        <strain evidence="3">HI-2016</strain>
    </source>
</reference>
<feature type="compositionally biased region" description="Basic and acidic residues" evidence="1">
    <location>
        <begin position="250"/>
        <end position="271"/>
    </location>
</feature>
<organism evidence="3 4">
    <name type="scientific">Albula glossodonta</name>
    <name type="common">roundjaw bonefish</name>
    <dbReference type="NCBI Taxonomy" id="121402"/>
    <lineage>
        <taxon>Eukaryota</taxon>
        <taxon>Metazoa</taxon>
        <taxon>Chordata</taxon>
        <taxon>Craniata</taxon>
        <taxon>Vertebrata</taxon>
        <taxon>Euteleostomi</taxon>
        <taxon>Actinopterygii</taxon>
        <taxon>Neopterygii</taxon>
        <taxon>Teleostei</taxon>
        <taxon>Albuliformes</taxon>
        <taxon>Albulidae</taxon>
        <taxon>Albula</taxon>
    </lineage>
</organism>
<evidence type="ECO:0000256" key="2">
    <source>
        <dbReference type="SAM" id="Phobius"/>
    </source>
</evidence>
<dbReference type="Proteomes" id="UP000824540">
    <property type="component" value="Unassembled WGS sequence"/>
</dbReference>
<evidence type="ECO:0000313" key="4">
    <source>
        <dbReference type="Proteomes" id="UP000824540"/>
    </source>
</evidence>
<feature type="transmembrane region" description="Helical" evidence="2">
    <location>
        <begin position="44"/>
        <end position="67"/>
    </location>
</feature>
<dbReference type="AlphaFoldDB" id="A0A8T2N6W2"/>
<sequence>MNWSFLNQITKAFALFQNITVVILLQLTEMLLEPVFTCPCEKHWGLAFVILYFTVPAFAFAAFAFSLHQDKIFLKKIWDSNGSDDGGTNPTGNSNNGDTNPSPNGNTDSTAGNSGNRCRNYCCEILSQSCWRTLGMSLYTAVCWGVILLIDGKYLACAMYTKCNDTMTNVEENDPEIQDKMVISKVIGLVAVFIFVLGYFIYLVVECQCETPDQRYKKIRTRMLEENMEECAIKGAETWAKERAAEEVGKALKSKHGDEEQPRAGDEEKLSVTDGSKSQTKSSMYRGGGSQEEDADPEEGRGSESWEPLIPPMTSDAEPGQKRKFKCDRKTKI</sequence>
<dbReference type="OrthoDB" id="8962751at2759"/>
<proteinExistence type="predicted"/>
<gene>
    <name evidence="3" type="ORF">JZ751_004338</name>
</gene>
<feature type="region of interest" description="Disordered" evidence="1">
    <location>
        <begin position="250"/>
        <end position="333"/>
    </location>
</feature>
<evidence type="ECO:0000256" key="1">
    <source>
        <dbReference type="SAM" id="MobiDB-lite"/>
    </source>
</evidence>
<protein>
    <submittedName>
        <fullName evidence="3">Uncharacterized protein</fullName>
    </submittedName>
</protein>